<dbReference type="PANTHER" id="PTHR10783">
    <property type="entry name" value="XENOTROPIC AND POLYTROPIC RETROVIRUS RECEPTOR 1-RELATED"/>
    <property type="match status" value="1"/>
</dbReference>
<evidence type="ECO:0000313" key="7">
    <source>
        <dbReference type="EMBL" id="EPR78861.1"/>
    </source>
</evidence>
<dbReference type="GO" id="GO:0005794">
    <property type="term" value="C:Golgi apparatus"/>
    <property type="evidence" value="ECO:0007669"/>
    <property type="project" value="TreeGrafter"/>
</dbReference>
<evidence type="ECO:0000256" key="5">
    <source>
        <dbReference type="SAM" id="Phobius"/>
    </source>
</evidence>
<keyword evidence="2 5" id="KW-0812">Transmembrane</keyword>
<dbReference type="GO" id="GO:0005886">
    <property type="term" value="C:plasma membrane"/>
    <property type="evidence" value="ECO:0007669"/>
    <property type="project" value="TreeGrafter"/>
</dbReference>
<feature type="transmembrane region" description="Helical" evidence="5">
    <location>
        <begin position="577"/>
        <end position="602"/>
    </location>
</feature>
<dbReference type="STRING" id="1358809.S7W7R6"/>
<dbReference type="InterPro" id="IPR004342">
    <property type="entry name" value="EXS_C"/>
</dbReference>
<evidence type="ECO:0000256" key="4">
    <source>
        <dbReference type="ARBA" id="ARBA00023136"/>
    </source>
</evidence>
<evidence type="ECO:0000256" key="1">
    <source>
        <dbReference type="ARBA" id="ARBA00004141"/>
    </source>
</evidence>
<dbReference type="HOGENOM" id="CLU_403412_0_0_1"/>
<comment type="caution">
    <text evidence="7">The sequence shown here is derived from an EMBL/GenBank/DDBJ whole genome shotgun (WGS) entry which is preliminary data.</text>
</comment>
<reference evidence="8" key="1">
    <citation type="journal article" date="2013" name="PLoS Genet.">
        <title>The genome of Spraguea lophii and the basis of host-microsporidian interactions.</title>
        <authorList>
            <person name="Campbell S.E."/>
            <person name="Williams T.A."/>
            <person name="Yousuf A."/>
            <person name="Soanes D.M."/>
            <person name="Paszkiewicz K.H."/>
            <person name="Williams B.A.P."/>
        </authorList>
    </citation>
    <scope>NUCLEOTIDE SEQUENCE [LARGE SCALE GENOMIC DNA]</scope>
    <source>
        <strain evidence="8">42_110</strain>
    </source>
</reference>
<feature type="transmembrane region" description="Helical" evidence="5">
    <location>
        <begin position="413"/>
        <end position="433"/>
    </location>
</feature>
<comment type="subcellular location">
    <subcellularLocation>
        <location evidence="1">Membrane</location>
        <topology evidence="1">Multi-pass membrane protein</topology>
    </subcellularLocation>
</comment>
<feature type="transmembrane region" description="Helical" evidence="5">
    <location>
        <begin position="386"/>
        <end position="407"/>
    </location>
</feature>
<feature type="transmembrane region" description="Helical" evidence="5">
    <location>
        <begin position="462"/>
        <end position="482"/>
    </location>
</feature>
<evidence type="ECO:0000256" key="2">
    <source>
        <dbReference type="ARBA" id="ARBA00022692"/>
    </source>
</evidence>
<dbReference type="Pfam" id="PF03124">
    <property type="entry name" value="EXS"/>
    <property type="match status" value="1"/>
</dbReference>
<keyword evidence="3 5" id="KW-1133">Transmembrane helix</keyword>
<dbReference type="PANTHER" id="PTHR10783:SF103">
    <property type="entry name" value="SOLUTE CARRIER FAMILY 53 MEMBER 1"/>
    <property type="match status" value="1"/>
</dbReference>
<organism evidence="7 8">
    <name type="scientific">Spraguea lophii (strain 42_110)</name>
    <name type="common">Microsporidian parasite</name>
    <dbReference type="NCBI Taxonomy" id="1358809"/>
    <lineage>
        <taxon>Eukaryota</taxon>
        <taxon>Fungi</taxon>
        <taxon>Fungi incertae sedis</taxon>
        <taxon>Microsporidia</taxon>
        <taxon>Spragueidae</taxon>
        <taxon>Spraguea</taxon>
    </lineage>
</organism>
<dbReference type="VEuPathDB" id="MicrosporidiaDB:SLOPH_359"/>
<feature type="transmembrane region" description="Helical" evidence="5">
    <location>
        <begin position="313"/>
        <end position="331"/>
    </location>
</feature>
<dbReference type="FunCoup" id="S7W7R6">
    <property type="interactions" value="58"/>
</dbReference>
<sequence>MGFYKHFEKNKFTSWNKSGVNYKHMCKMAAKDKKKFIKHLINNISELNKHFLLRLNTCLKIFMNNSNSNTIEIKEDSLFTNKRLMIMKNIYLKIYSDLPLTWREKKIYKKIFVEQKLEQKNIGKSEKPQKKNIFSSNIKEYGDQIIRLKNEPNYLLNVSELKCSNYKKNLDEKRNQEIIDTPHRRIKFLREIDIELKKYFIEIDKNKESKSRIIFFMKTLNDLVYFQSINKKIILNLLKIHNKSCENDIFSPRIFPGDIKYILSKIMFSTSQIPNIILKRAKKFYARTFINNGEDDTDGRIDRIFQRKNPNPFKVYVAGGISTISFIMLIQEVSKNITTKLFQLFWNVQYILIGFWLFGLLMAILEKYKIDYGFLFECNIASKSTPYTHILIFSIFLLYNNIIYYILSHFKQHTDYLYCGMICFTIAVILLPFQSFWPTRMYFYNIVGKQFTTPFYKVKFKYYILTSIMASYSGCFRNLYLVYFNDETLGVFIITALPFVIRLIQCYRKIYDGANYIIHAINSIKYVLSICTIGFFLLRNVSKTLKYAGAILFGITTIFNIIWDFEMGWNIRRKTKIFPIFWYVIIGIYTIPVRCIWILPYFNILTKYFWPMVILGAEIFRRFLWALIRIELEYLNSNKTLNKSRPSILRSENISNTTNKDKRDVLGLDAQSGVLKEVIIRS</sequence>
<keyword evidence="8" id="KW-1185">Reference proteome</keyword>
<dbReference type="GO" id="GO:0000822">
    <property type="term" value="F:inositol hexakisphosphate binding"/>
    <property type="evidence" value="ECO:0007669"/>
    <property type="project" value="TreeGrafter"/>
</dbReference>
<evidence type="ECO:0000256" key="3">
    <source>
        <dbReference type="ARBA" id="ARBA00022989"/>
    </source>
</evidence>
<gene>
    <name evidence="7" type="ORF">SLOPH_359</name>
</gene>
<dbReference type="InParanoid" id="S7W7R6"/>
<evidence type="ECO:0000259" key="6">
    <source>
        <dbReference type="PROSITE" id="PS51380"/>
    </source>
</evidence>
<dbReference type="Proteomes" id="UP000014978">
    <property type="component" value="Unassembled WGS sequence"/>
</dbReference>
<proteinExistence type="predicted"/>
<evidence type="ECO:0000313" key="8">
    <source>
        <dbReference type="Proteomes" id="UP000014978"/>
    </source>
</evidence>
<feature type="transmembrane region" description="Helical" evidence="5">
    <location>
        <begin position="343"/>
        <end position="365"/>
    </location>
</feature>
<accession>S7W7R6</accession>
<dbReference type="GO" id="GO:0016036">
    <property type="term" value="P:cellular response to phosphate starvation"/>
    <property type="evidence" value="ECO:0007669"/>
    <property type="project" value="TreeGrafter"/>
</dbReference>
<keyword evidence="4 5" id="KW-0472">Membrane</keyword>
<dbReference type="EMBL" id="ATCN01000520">
    <property type="protein sequence ID" value="EPR78861.1"/>
    <property type="molecule type" value="Genomic_DNA"/>
</dbReference>
<feature type="transmembrane region" description="Helical" evidence="5">
    <location>
        <begin position="488"/>
        <end position="504"/>
    </location>
</feature>
<dbReference type="GO" id="GO:0006817">
    <property type="term" value="P:phosphate ion transport"/>
    <property type="evidence" value="ECO:0007669"/>
    <property type="project" value="TreeGrafter"/>
</dbReference>
<name>S7W7R6_SPRLO</name>
<feature type="domain" description="EXS" evidence="6">
    <location>
        <begin position="482"/>
        <end position="661"/>
    </location>
</feature>
<dbReference type="AlphaFoldDB" id="S7W7R6"/>
<feature type="transmembrane region" description="Helical" evidence="5">
    <location>
        <begin position="516"/>
        <end position="538"/>
    </location>
</feature>
<protein>
    <submittedName>
        <fullName evidence="7">EXS domain containing protein</fullName>
    </submittedName>
</protein>
<dbReference type="OrthoDB" id="9970435at2759"/>
<feature type="transmembrane region" description="Helical" evidence="5">
    <location>
        <begin position="544"/>
        <end position="565"/>
    </location>
</feature>
<dbReference type="PROSITE" id="PS51380">
    <property type="entry name" value="EXS"/>
    <property type="match status" value="1"/>
</dbReference>